<dbReference type="OrthoDB" id="424184at2759"/>
<feature type="non-terminal residue" evidence="1">
    <location>
        <position position="1"/>
    </location>
</feature>
<gene>
    <name evidence="1" type="ORF">SPIL2461_LOCUS3875</name>
</gene>
<dbReference type="AlphaFoldDB" id="A0A812KVI1"/>
<organism evidence="1 2">
    <name type="scientific">Symbiodinium pilosum</name>
    <name type="common">Dinoflagellate</name>
    <dbReference type="NCBI Taxonomy" id="2952"/>
    <lineage>
        <taxon>Eukaryota</taxon>
        <taxon>Sar</taxon>
        <taxon>Alveolata</taxon>
        <taxon>Dinophyceae</taxon>
        <taxon>Suessiales</taxon>
        <taxon>Symbiodiniaceae</taxon>
        <taxon>Symbiodinium</taxon>
    </lineage>
</organism>
<evidence type="ECO:0000313" key="2">
    <source>
        <dbReference type="Proteomes" id="UP000649617"/>
    </source>
</evidence>
<sequence length="89" mass="8683">VGGVDPDVAVAALASAKAQSNADSILNAVAAVSSVTIAGDEETKKAVVNAELDALQLAADITSAESTGLKKVGDIMANTLSKGSTTADP</sequence>
<evidence type="ECO:0000313" key="1">
    <source>
        <dbReference type="EMBL" id="CAE7236809.1"/>
    </source>
</evidence>
<protein>
    <submittedName>
        <fullName evidence="1">Uncharacterized protein</fullName>
    </submittedName>
</protein>
<feature type="non-terminal residue" evidence="1">
    <location>
        <position position="89"/>
    </location>
</feature>
<name>A0A812KVI1_SYMPI</name>
<keyword evidence="2" id="KW-1185">Reference proteome</keyword>
<accession>A0A812KVI1</accession>
<comment type="caution">
    <text evidence="1">The sequence shown here is derived from an EMBL/GenBank/DDBJ whole genome shotgun (WGS) entry which is preliminary data.</text>
</comment>
<dbReference type="EMBL" id="CAJNIZ010004875">
    <property type="protein sequence ID" value="CAE7236809.1"/>
    <property type="molecule type" value="Genomic_DNA"/>
</dbReference>
<dbReference type="Proteomes" id="UP000649617">
    <property type="component" value="Unassembled WGS sequence"/>
</dbReference>
<reference evidence="1" key="1">
    <citation type="submission" date="2021-02" db="EMBL/GenBank/DDBJ databases">
        <authorList>
            <person name="Dougan E. K."/>
            <person name="Rhodes N."/>
            <person name="Thang M."/>
            <person name="Chan C."/>
        </authorList>
    </citation>
    <scope>NUCLEOTIDE SEQUENCE</scope>
</reference>
<proteinExistence type="predicted"/>